<keyword evidence="1" id="KW-0812">Transmembrane</keyword>
<dbReference type="Proteomes" id="UP000008718">
    <property type="component" value="Chromosome"/>
</dbReference>
<protein>
    <recommendedName>
        <fullName evidence="4">DUF456 domain-containing protein</fullName>
    </recommendedName>
</protein>
<proteinExistence type="predicted"/>
<name>E4T7N6_PALPW</name>
<reference key="1">
    <citation type="submission" date="2010-11" db="EMBL/GenBank/DDBJ databases">
        <title>The complete genome of Paludibacter propionicigenes DSM 17365.</title>
        <authorList>
            <consortium name="US DOE Joint Genome Institute (JGI-PGF)"/>
            <person name="Lucas S."/>
            <person name="Copeland A."/>
            <person name="Lapidus A."/>
            <person name="Bruce D."/>
            <person name="Goodwin L."/>
            <person name="Pitluck S."/>
            <person name="Kyrpides N."/>
            <person name="Mavromatis K."/>
            <person name="Ivanova N."/>
            <person name="Munk A.C."/>
            <person name="Brettin T."/>
            <person name="Detter J.C."/>
            <person name="Han C."/>
            <person name="Tapia R."/>
            <person name="Land M."/>
            <person name="Hauser L."/>
            <person name="Markowitz V."/>
            <person name="Cheng J.-F."/>
            <person name="Hugenholtz P."/>
            <person name="Woyke T."/>
            <person name="Wu D."/>
            <person name="Gronow S."/>
            <person name="Wellnitz S."/>
            <person name="Brambilla E."/>
            <person name="Klenk H.-P."/>
            <person name="Eisen J.A."/>
        </authorList>
    </citation>
    <scope>NUCLEOTIDE SEQUENCE</scope>
    <source>
        <strain>WB4</strain>
    </source>
</reference>
<dbReference type="KEGG" id="ppn:Palpr_2598"/>
<dbReference type="HOGENOM" id="CLU_109297_0_1_10"/>
<gene>
    <name evidence="2" type="ordered locus">Palpr_2598</name>
</gene>
<feature type="transmembrane region" description="Helical" evidence="1">
    <location>
        <begin position="30"/>
        <end position="48"/>
    </location>
</feature>
<organism evidence="2 3">
    <name type="scientific">Paludibacter propionicigenes (strain DSM 17365 / JCM 13257 / WB4)</name>
    <dbReference type="NCBI Taxonomy" id="694427"/>
    <lineage>
        <taxon>Bacteria</taxon>
        <taxon>Pseudomonadati</taxon>
        <taxon>Bacteroidota</taxon>
        <taxon>Bacteroidia</taxon>
        <taxon>Bacteroidales</taxon>
        <taxon>Paludibacteraceae</taxon>
        <taxon>Paludibacter</taxon>
    </lineage>
</organism>
<evidence type="ECO:0008006" key="4">
    <source>
        <dbReference type="Google" id="ProtNLM"/>
    </source>
</evidence>
<accession>E4T7N6</accession>
<feature type="transmembrane region" description="Helical" evidence="1">
    <location>
        <begin position="6"/>
        <end position="23"/>
    </location>
</feature>
<dbReference type="AlphaFoldDB" id="E4T7N6"/>
<feature type="transmembrane region" description="Helical" evidence="1">
    <location>
        <begin position="54"/>
        <end position="72"/>
    </location>
</feature>
<evidence type="ECO:0000256" key="1">
    <source>
        <dbReference type="SAM" id="Phobius"/>
    </source>
</evidence>
<dbReference type="eggNOG" id="COG2839">
    <property type="taxonomic scope" value="Bacteria"/>
</dbReference>
<keyword evidence="1" id="KW-0472">Membrane</keyword>
<dbReference type="PANTHER" id="PTHR39165">
    <property type="entry name" value="IG HYPOTHETICAL 17883"/>
    <property type="match status" value="1"/>
</dbReference>
<feature type="transmembrane region" description="Helical" evidence="1">
    <location>
        <begin position="131"/>
        <end position="154"/>
    </location>
</feature>
<reference evidence="2 3" key="2">
    <citation type="journal article" date="2011" name="Stand. Genomic Sci.">
        <title>Complete genome sequence of Paludibacter propionicigenes type strain (WB4).</title>
        <authorList>
            <person name="Gronow S."/>
            <person name="Munk C."/>
            <person name="Lapidus A."/>
            <person name="Nolan M."/>
            <person name="Lucas S."/>
            <person name="Hammon N."/>
            <person name="Deshpande S."/>
            <person name="Cheng J.F."/>
            <person name="Tapia R."/>
            <person name="Han C."/>
            <person name="Goodwin L."/>
            <person name="Pitluck S."/>
            <person name="Liolios K."/>
            <person name="Ivanova N."/>
            <person name="Mavromatis K."/>
            <person name="Mikhailova N."/>
            <person name="Pati A."/>
            <person name="Chen A."/>
            <person name="Palaniappan K."/>
            <person name="Land M."/>
            <person name="Hauser L."/>
            <person name="Chang Y.J."/>
            <person name="Jeffries C.D."/>
            <person name="Brambilla E."/>
            <person name="Rohde M."/>
            <person name="Goker M."/>
            <person name="Detter J.C."/>
            <person name="Woyke T."/>
            <person name="Bristow J."/>
            <person name="Eisen J.A."/>
            <person name="Markowitz V."/>
            <person name="Hugenholtz P."/>
            <person name="Kyrpides N.C."/>
            <person name="Klenk H.P."/>
        </authorList>
    </citation>
    <scope>NUCLEOTIDE SEQUENCE [LARGE SCALE GENOMIC DNA]</scope>
    <source>
        <strain evidence="3">DSM 17365 / JCM 13257 / WB4</strain>
    </source>
</reference>
<dbReference type="OrthoDB" id="9808460at2"/>
<evidence type="ECO:0000313" key="3">
    <source>
        <dbReference type="Proteomes" id="UP000008718"/>
    </source>
</evidence>
<evidence type="ECO:0000313" key="2">
    <source>
        <dbReference type="EMBL" id="ADQ80730.1"/>
    </source>
</evidence>
<dbReference type="PANTHER" id="PTHR39165:SF1">
    <property type="entry name" value="DUF456 DOMAIN-CONTAINING PROTEIN"/>
    <property type="match status" value="1"/>
</dbReference>
<dbReference type="RefSeq" id="WP_013446099.1">
    <property type="nucleotide sequence ID" value="NC_014734.1"/>
</dbReference>
<dbReference type="Pfam" id="PF04306">
    <property type="entry name" value="DUF456"/>
    <property type="match status" value="1"/>
</dbReference>
<sequence length="160" mass="17422">MDYFLIVVAGLFLIGGLIGCLVPKMPGTPLCYLGIMILNFSSIAEYSVHFFIRWGLVIIAVQGLNYFIPHWGKRQFGGSRRGVWGSLIGMLAGIYFGPWGIVTGAILGALIGELIAGKESNRAIHEAISSFSFFILGTISQLIVAGILIDHYLFNLLTII</sequence>
<feature type="transmembrane region" description="Helical" evidence="1">
    <location>
        <begin position="84"/>
        <end position="111"/>
    </location>
</feature>
<dbReference type="EMBL" id="CP002345">
    <property type="protein sequence ID" value="ADQ80730.1"/>
    <property type="molecule type" value="Genomic_DNA"/>
</dbReference>
<dbReference type="InterPro" id="IPR007403">
    <property type="entry name" value="DUF456"/>
</dbReference>
<keyword evidence="3" id="KW-1185">Reference proteome</keyword>
<keyword evidence="1" id="KW-1133">Transmembrane helix</keyword>